<organism evidence="3 4">
    <name type="scientific">Candidatus Lucifugimonas marina</name>
    <dbReference type="NCBI Taxonomy" id="3038979"/>
    <lineage>
        <taxon>Bacteria</taxon>
        <taxon>Bacillati</taxon>
        <taxon>Chloroflexota</taxon>
        <taxon>Dehalococcoidia</taxon>
        <taxon>SAR202 cluster</taxon>
        <taxon>Candidatus Lucifugimonadales</taxon>
        <taxon>Candidatus Lucifugimonadaceae</taxon>
        <taxon>Candidatus Lucifugimonas</taxon>
    </lineage>
</organism>
<evidence type="ECO:0000259" key="1">
    <source>
        <dbReference type="Pfam" id="PF16363"/>
    </source>
</evidence>
<reference evidence="3" key="2">
    <citation type="journal article" date="2023" name="Nat. Commun.">
        <title>Cultivation of marine bacteria of the SAR202 clade.</title>
        <authorList>
            <person name="Lim Y."/>
            <person name="Seo J.H."/>
            <person name="Giovannoni S.J."/>
            <person name="Kang I."/>
            <person name="Cho J.C."/>
        </authorList>
    </citation>
    <scope>NUCLEOTIDE SEQUENCE</scope>
    <source>
        <strain evidence="3">JH1073</strain>
    </source>
</reference>
<dbReference type="InterPro" id="IPR036291">
    <property type="entry name" value="NAD(P)-bd_dom_sf"/>
</dbReference>
<evidence type="ECO:0000313" key="2">
    <source>
        <dbReference type="EMBL" id="MDG0866410.1"/>
    </source>
</evidence>
<gene>
    <name evidence="2" type="ORF">GKO46_04905</name>
    <name evidence="3" type="ORF">GKO48_04355</name>
</gene>
<dbReference type="InterPro" id="IPR016040">
    <property type="entry name" value="NAD(P)-bd_dom"/>
</dbReference>
<proteinExistence type="predicted"/>
<accession>A0AAJ5ZF42</accession>
<protein>
    <submittedName>
        <fullName evidence="3">NAD-dependent epimerase/dehydratase family protein</fullName>
    </submittedName>
</protein>
<evidence type="ECO:0000313" key="4">
    <source>
        <dbReference type="Proteomes" id="UP001219901"/>
    </source>
</evidence>
<dbReference type="Proteomes" id="UP001321249">
    <property type="component" value="Unassembled WGS sequence"/>
</dbReference>
<evidence type="ECO:0000313" key="3">
    <source>
        <dbReference type="EMBL" id="WFG38876.1"/>
    </source>
</evidence>
<reference evidence="4" key="3">
    <citation type="submission" date="2023-06" db="EMBL/GenBank/DDBJ databases">
        <title>Pangenomics reveal diversification of enzyme families and niche specialization in globally abundant SAR202 bacteria.</title>
        <authorList>
            <person name="Saw J.H.W."/>
        </authorList>
    </citation>
    <scope>NUCLEOTIDE SEQUENCE [LARGE SCALE GENOMIC DNA]</scope>
    <source>
        <strain evidence="4">JH1073</strain>
    </source>
</reference>
<dbReference type="Gene3D" id="3.90.25.10">
    <property type="entry name" value="UDP-galactose 4-epimerase, domain 1"/>
    <property type="match status" value="1"/>
</dbReference>
<reference evidence="4 5" key="1">
    <citation type="submission" date="2019-11" db="EMBL/GenBank/DDBJ databases">
        <authorList>
            <person name="Cho J.-C."/>
        </authorList>
    </citation>
    <scope>NUCLEOTIDE SEQUENCE [LARGE SCALE GENOMIC DNA]</scope>
    <source>
        <strain evidence="3 4">JH1073</strain>
        <strain evidence="2 5">JH702</strain>
    </source>
</reference>
<dbReference type="Pfam" id="PF16363">
    <property type="entry name" value="GDP_Man_Dehyd"/>
    <property type="match status" value="1"/>
</dbReference>
<dbReference type="AlphaFoldDB" id="A0AAJ5ZF42"/>
<evidence type="ECO:0000313" key="5">
    <source>
        <dbReference type="Proteomes" id="UP001321249"/>
    </source>
</evidence>
<dbReference type="PANTHER" id="PTHR43000">
    <property type="entry name" value="DTDP-D-GLUCOSE 4,6-DEHYDRATASE-RELATED"/>
    <property type="match status" value="1"/>
</dbReference>
<dbReference type="Proteomes" id="UP001219901">
    <property type="component" value="Chromosome"/>
</dbReference>
<keyword evidence="4" id="KW-1185">Reference proteome</keyword>
<name>A0AAJ5ZF42_9CHLR</name>
<dbReference type="SUPFAM" id="SSF51735">
    <property type="entry name" value="NAD(P)-binding Rossmann-fold domains"/>
    <property type="match status" value="1"/>
</dbReference>
<sequence>MALVTGAAGFIGSHLVDRLIADGIEVTGIDDLSSGRLANLPEGFDLREMDIRSPKVRDVVVEIRPDIVFHLAAQISVSISAREPQLDADVNVGGALNLLEGVRALGDKTVKLVYITSGGTAYGDPEIVPADESTLIRPLSPYGVSKFAVELYLPVYEQLCGLEYSIIRLANIYGPRQDPHGEAGVVAIFAKAMLAGKPLTIFGDGNDERDYVFVGDVVEAIARAGNGSLQGPFNIGTGIGTSTNQIFELVAKYCGHAETAVHSAPRPGDINRISLDSSRAKRELGWSAQIDIEDGFKTTVDWFKQQAD</sequence>
<dbReference type="Gene3D" id="3.40.50.720">
    <property type="entry name" value="NAD(P)-binding Rossmann-like Domain"/>
    <property type="match status" value="1"/>
</dbReference>
<dbReference type="EMBL" id="CP046147">
    <property type="protein sequence ID" value="WFG38876.1"/>
    <property type="molecule type" value="Genomic_DNA"/>
</dbReference>
<dbReference type="EMBL" id="WMBE01000001">
    <property type="protein sequence ID" value="MDG0866410.1"/>
    <property type="molecule type" value="Genomic_DNA"/>
</dbReference>
<feature type="domain" description="NAD(P)-binding" evidence="1">
    <location>
        <begin position="3"/>
        <end position="298"/>
    </location>
</feature>